<feature type="transmembrane region" description="Helical" evidence="1">
    <location>
        <begin position="63"/>
        <end position="85"/>
    </location>
</feature>
<evidence type="ECO:0008006" key="4">
    <source>
        <dbReference type="Google" id="ProtNLM"/>
    </source>
</evidence>
<feature type="transmembrane region" description="Helical" evidence="1">
    <location>
        <begin position="6"/>
        <end position="27"/>
    </location>
</feature>
<evidence type="ECO:0000313" key="3">
    <source>
        <dbReference type="Proteomes" id="UP000627538"/>
    </source>
</evidence>
<keyword evidence="1" id="KW-1133">Transmembrane helix</keyword>
<evidence type="ECO:0000313" key="2">
    <source>
        <dbReference type="EMBL" id="MBD3689516.1"/>
    </source>
</evidence>
<proteinExistence type="predicted"/>
<reference evidence="2 3" key="1">
    <citation type="submission" date="2020-08" db="EMBL/GenBank/DDBJ databases">
        <title>Winkia gen. nov., sp. nov., isolated from faeces of the Anser albifrons in China.</title>
        <authorList>
            <person name="Liu Q."/>
        </authorList>
    </citation>
    <scope>NUCLEOTIDE SEQUENCE [LARGE SCALE GENOMIC DNA]</scope>
    <source>
        <strain evidence="2 3">C62</strain>
    </source>
</reference>
<gene>
    <name evidence="2" type="ORF">H8R10_04645</name>
</gene>
<protein>
    <recommendedName>
        <fullName evidence="4">SdpI family protein</fullName>
    </recommendedName>
</protein>
<keyword evidence="3" id="KW-1185">Reference proteome</keyword>
<keyword evidence="1" id="KW-0812">Transmembrane</keyword>
<accession>A0A8I0GCK1</accession>
<organism evidence="2 3">
    <name type="scientific">Nanchangia anserum</name>
    <dbReference type="NCBI Taxonomy" id="2692125"/>
    <lineage>
        <taxon>Bacteria</taxon>
        <taxon>Bacillati</taxon>
        <taxon>Actinomycetota</taxon>
        <taxon>Actinomycetes</taxon>
        <taxon>Actinomycetales</taxon>
        <taxon>Actinomycetaceae</taxon>
        <taxon>Nanchangia</taxon>
    </lineage>
</organism>
<dbReference type="EMBL" id="JACRUO010000001">
    <property type="protein sequence ID" value="MBD3689516.1"/>
    <property type="molecule type" value="Genomic_DNA"/>
</dbReference>
<name>A0A8I0GCK1_9ACTO</name>
<dbReference type="Proteomes" id="UP000627538">
    <property type="component" value="Unassembled WGS sequence"/>
</dbReference>
<dbReference type="AlphaFoldDB" id="A0A8I0GCK1"/>
<dbReference type="RefSeq" id="WP_191071557.1">
    <property type="nucleotide sequence ID" value="NZ_CP060506.1"/>
</dbReference>
<evidence type="ECO:0000256" key="1">
    <source>
        <dbReference type="SAM" id="Phobius"/>
    </source>
</evidence>
<keyword evidence="1" id="KW-0472">Membrane</keyword>
<feature type="transmembrane region" description="Helical" evidence="1">
    <location>
        <begin position="91"/>
        <end position="112"/>
    </location>
</feature>
<sequence>MTVPIALVVVGVLMLILAARYVAAMALTGKECFRLGHPLGLRGVQLRTDEAAWDAGHRAARPLLGVAAAVAALNALGTIGLVGGMGTLPQVIIVVIQFALILAIAEIARRVAIREARVVRR</sequence>
<comment type="caution">
    <text evidence="2">The sequence shown here is derived from an EMBL/GenBank/DDBJ whole genome shotgun (WGS) entry which is preliminary data.</text>
</comment>